<dbReference type="OrthoDB" id="2434939at2759"/>
<feature type="non-terminal residue" evidence="1">
    <location>
        <position position="83"/>
    </location>
</feature>
<evidence type="ECO:0000313" key="1">
    <source>
        <dbReference type="EMBL" id="CAG8723166.1"/>
    </source>
</evidence>
<gene>
    <name evidence="1" type="ORF">ALEPTO_LOCUS12335</name>
</gene>
<name>A0A9N9I6Z9_9GLOM</name>
<dbReference type="EMBL" id="CAJVPS010027069">
    <property type="protein sequence ID" value="CAG8723166.1"/>
    <property type="molecule type" value="Genomic_DNA"/>
</dbReference>
<proteinExistence type="predicted"/>
<accession>A0A9N9I6Z9</accession>
<dbReference type="Proteomes" id="UP000789508">
    <property type="component" value="Unassembled WGS sequence"/>
</dbReference>
<organism evidence="1 2">
    <name type="scientific">Ambispora leptoticha</name>
    <dbReference type="NCBI Taxonomy" id="144679"/>
    <lineage>
        <taxon>Eukaryota</taxon>
        <taxon>Fungi</taxon>
        <taxon>Fungi incertae sedis</taxon>
        <taxon>Mucoromycota</taxon>
        <taxon>Glomeromycotina</taxon>
        <taxon>Glomeromycetes</taxon>
        <taxon>Archaeosporales</taxon>
        <taxon>Ambisporaceae</taxon>
        <taxon>Ambispora</taxon>
    </lineage>
</organism>
<sequence>MDLKLGLIPHHPGLKVFNNILADLALFTASEYKYMMKIILFVLEGLFEKNQNELLVQMFVNWNKMYNQSRQYKFTPSDLYQFE</sequence>
<reference evidence="1" key="1">
    <citation type="submission" date="2021-06" db="EMBL/GenBank/DDBJ databases">
        <authorList>
            <person name="Kallberg Y."/>
            <person name="Tangrot J."/>
            <person name="Rosling A."/>
        </authorList>
    </citation>
    <scope>NUCLEOTIDE SEQUENCE</scope>
    <source>
        <strain evidence="1">FL130A</strain>
    </source>
</reference>
<protein>
    <submittedName>
        <fullName evidence="1">4477_t:CDS:1</fullName>
    </submittedName>
</protein>
<dbReference type="AlphaFoldDB" id="A0A9N9I6Z9"/>
<comment type="caution">
    <text evidence="1">The sequence shown here is derived from an EMBL/GenBank/DDBJ whole genome shotgun (WGS) entry which is preliminary data.</text>
</comment>
<evidence type="ECO:0000313" key="2">
    <source>
        <dbReference type="Proteomes" id="UP000789508"/>
    </source>
</evidence>
<keyword evidence="2" id="KW-1185">Reference proteome</keyword>